<dbReference type="SMART" id="SM00450">
    <property type="entry name" value="RHOD"/>
    <property type="match status" value="1"/>
</dbReference>
<name>A0ABT4RZG3_9FLAO</name>
<evidence type="ECO:0000313" key="3">
    <source>
        <dbReference type="Proteomes" id="UP001149142"/>
    </source>
</evidence>
<protein>
    <submittedName>
        <fullName evidence="2">Rhodanese-like domain-containing protein</fullName>
    </submittedName>
</protein>
<dbReference type="EMBL" id="JAPFGC010000002">
    <property type="protein sequence ID" value="MDA0177210.1"/>
    <property type="molecule type" value="Genomic_DNA"/>
</dbReference>
<organism evidence="2 3">
    <name type="scientific">Mesoflavibacter profundi</name>
    <dbReference type="NCBI Taxonomy" id="2708110"/>
    <lineage>
        <taxon>Bacteria</taxon>
        <taxon>Pseudomonadati</taxon>
        <taxon>Bacteroidota</taxon>
        <taxon>Flavobacteriia</taxon>
        <taxon>Flavobacteriales</taxon>
        <taxon>Flavobacteriaceae</taxon>
        <taxon>Mesoflavibacter</taxon>
    </lineage>
</organism>
<keyword evidence="3" id="KW-1185">Reference proteome</keyword>
<dbReference type="Gene3D" id="3.40.250.10">
    <property type="entry name" value="Rhodanese-like domain"/>
    <property type="match status" value="1"/>
</dbReference>
<evidence type="ECO:0000259" key="1">
    <source>
        <dbReference type="PROSITE" id="PS50206"/>
    </source>
</evidence>
<dbReference type="PANTHER" id="PTHR43031:SF1">
    <property type="entry name" value="PYRIDINE NUCLEOTIDE-DISULPHIDE OXIDOREDUCTASE"/>
    <property type="match status" value="1"/>
</dbReference>
<dbReference type="Pfam" id="PF00581">
    <property type="entry name" value="Rhodanese"/>
    <property type="match status" value="1"/>
</dbReference>
<dbReference type="PROSITE" id="PS50206">
    <property type="entry name" value="RHODANESE_3"/>
    <property type="match status" value="1"/>
</dbReference>
<dbReference type="PROSITE" id="PS51257">
    <property type="entry name" value="PROKAR_LIPOPROTEIN"/>
    <property type="match status" value="1"/>
</dbReference>
<comment type="caution">
    <text evidence="2">The sequence shown here is derived from an EMBL/GenBank/DDBJ whole genome shotgun (WGS) entry which is preliminary data.</text>
</comment>
<dbReference type="InterPro" id="IPR036873">
    <property type="entry name" value="Rhodanese-like_dom_sf"/>
</dbReference>
<sequence length="126" mass="14620">MKKISIILSFLLISLVSCEEKATNVQVVSYEEMETYLDLEDIQLVDVRTPKEYKEGHINQAQNIDFFSPTFDQDIQKLDKDKPVMVYCQMGGRSAKCAEKMKELGFVKIYDFKGGYSKWKSQEQTK</sequence>
<reference evidence="2" key="1">
    <citation type="submission" date="2022-11" db="EMBL/GenBank/DDBJ databases">
        <title>Refractory cell wall polysaccharides provide important carbon source for microbial heterotrophs in the hadal ocean.</title>
        <authorList>
            <person name="Zhu X."/>
        </authorList>
    </citation>
    <scope>NUCLEOTIDE SEQUENCE</scope>
    <source>
        <strain evidence="2">MTRN7</strain>
    </source>
</reference>
<feature type="domain" description="Rhodanese" evidence="1">
    <location>
        <begin position="38"/>
        <end position="124"/>
    </location>
</feature>
<dbReference type="Proteomes" id="UP001149142">
    <property type="component" value="Unassembled WGS sequence"/>
</dbReference>
<dbReference type="PANTHER" id="PTHR43031">
    <property type="entry name" value="FAD-DEPENDENT OXIDOREDUCTASE"/>
    <property type="match status" value="1"/>
</dbReference>
<accession>A0ABT4RZG3</accession>
<dbReference type="CDD" id="cd00158">
    <property type="entry name" value="RHOD"/>
    <property type="match status" value="1"/>
</dbReference>
<dbReference type="InterPro" id="IPR001763">
    <property type="entry name" value="Rhodanese-like_dom"/>
</dbReference>
<proteinExistence type="predicted"/>
<dbReference type="SUPFAM" id="SSF52821">
    <property type="entry name" value="Rhodanese/Cell cycle control phosphatase"/>
    <property type="match status" value="1"/>
</dbReference>
<evidence type="ECO:0000313" key="2">
    <source>
        <dbReference type="EMBL" id="MDA0177210.1"/>
    </source>
</evidence>
<dbReference type="InterPro" id="IPR050229">
    <property type="entry name" value="GlpE_sulfurtransferase"/>
</dbReference>
<dbReference type="RefSeq" id="WP_106688257.1">
    <property type="nucleotide sequence ID" value="NZ_CP061703.1"/>
</dbReference>
<gene>
    <name evidence="2" type="ORF">OOZ35_06870</name>
</gene>